<accession>A0A813BNQ7</accession>
<comment type="caution">
    <text evidence="2">The sequence shown here is derived from an EMBL/GenBank/DDBJ whole genome shotgun (WGS) entry which is preliminary data.</text>
</comment>
<dbReference type="AlphaFoldDB" id="A0A813BNQ7"/>
<name>A0A813BNQ7_9DINO</name>
<feature type="non-terminal residue" evidence="2">
    <location>
        <position position="167"/>
    </location>
</feature>
<dbReference type="EMBL" id="CAJNJA010074850">
    <property type="protein sequence ID" value="CAE7913476.1"/>
    <property type="molecule type" value="Genomic_DNA"/>
</dbReference>
<organism evidence="2 3">
    <name type="scientific">Symbiodinium necroappetens</name>
    <dbReference type="NCBI Taxonomy" id="1628268"/>
    <lineage>
        <taxon>Eukaryota</taxon>
        <taxon>Sar</taxon>
        <taxon>Alveolata</taxon>
        <taxon>Dinophyceae</taxon>
        <taxon>Suessiales</taxon>
        <taxon>Symbiodiniaceae</taxon>
        <taxon>Symbiodinium</taxon>
    </lineage>
</organism>
<evidence type="ECO:0000313" key="3">
    <source>
        <dbReference type="Proteomes" id="UP000601435"/>
    </source>
</evidence>
<sequence>APASPLPLSQVELGFPPGLFAPAAFRPPPDLTEVCLGPPPGLCRPQQAEPDEPPQRPEDAWQPTSPIIRHPGEPTAPIKLHREEDWNFVERDGYGAWEGITLQAKHLFDWRRPSLLTAGMVAFHDFHWASREEGGEGGSMADSHADSSPASSGTSLQVELTMLPPGE</sequence>
<protein>
    <submittedName>
        <fullName evidence="2">Uncharacterized protein</fullName>
    </submittedName>
</protein>
<gene>
    <name evidence="2" type="ORF">SNEC2469_LOCUS31214</name>
</gene>
<feature type="region of interest" description="Disordered" evidence="1">
    <location>
        <begin position="36"/>
        <end position="79"/>
    </location>
</feature>
<feature type="compositionally biased region" description="Low complexity" evidence="1">
    <location>
        <begin position="139"/>
        <end position="155"/>
    </location>
</feature>
<dbReference type="Proteomes" id="UP000601435">
    <property type="component" value="Unassembled WGS sequence"/>
</dbReference>
<keyword evidence="3" id="KW-1185">Reference proteome</keyword>
<feature type="non-terminal residue" evidence="2">
    <location>
        <position position="1"/>
    </location>
</feature>
<dbReference type="OrthoDB" id="10415342at2759"/>
<feature type="region of interest" description="Disordered" evidence="1">
    <location>
        <begin position="131"/>
        <end position="167"/>
    </location>
</feature>
<reference evidence="2" key="1">
    <citation type="submission" date="2021-02" db="EMBL/GenBank/DDBJ databases">
        <authorList>
            <person name="Dougan E. K."/>
            <person name="Rhodes N."/>
            <person name="Thang M."/>
            <person name="Chan C."/>
        </authorList>
    </citation>
    <scope>NUCLEOTIDE SEQUENCE</scope>
</reference>
<evidence type="ECO:0000256" key="1">
    <source>
        <dbReference type="SAM" id="MobiDB-lite"/>
    </source>
</evidence>
<proteinExistence type="predicted"/>
<evidence type="ECO:0000313" key="2">
    <source>
        <dbReference type="EMBL" id="CAE7913476.1"/>
    </source>
</evidence>